<proteinExistence type="predicted"/>
<sequence length="830" mass="89651">MTLLQHPREVWAPRVLDLASHGEKVAVQTASGRVTYADLARRVDDAAALLGATRRLVLVEGSNTLDSLVSYLAALTHGHVVLLAPPGHPSSQLVEAWDPDVVVGEGGLVERHDRPRHDLHPDLALLLSTSGSTGSPKLVRLSHDNLRSNATSIATYLGLTPQDRAVTSLPMHYCYGLSVVHSHLLTGAGLVLTDLSVVDECFWRLAREAGATSFAGVPYTFEQLEHAGLDEERLPTLRYVTQAGGRLPPDRVRAWAERGRRAGWELVVMYGQTEATARMAWLPPELATERPESIGRPVPGGSFRIDPVPEATDPGVGELVYTGPNVMMGYAVAPADLARGPELSELRTGDLAREVDGLVEVVGRRGRHAKLFGLRLDLDHLERLVGDDLEVRCVVVDEAFHAFHTRRRGSDRVRAALAEASGLPASAIRVTTLDALPRTASGKPDLTALAEQARLVDADAEPDDDEVSPEAVRRDYALVLGRPDATTSDSFTGLGGDSLSYVELATRLGRRLGDAPPDWHLRTVDELVTSSRPRPGVRLDTSVVLRVTAILAIVGTHANLFTVVGGAHLLLAVAGHNFARFQLAAPTRERRLRHGLASLAQLVLPASLWIGAVGLVAGTYGPATTFFLNGLLGSDEWTKQWQFWFLESLVWVTVGALALVAVPALDRLERRSPYAVAIGLVLSALAVRFAWVGLHAGATERYTVGVVAWWFLLGWAATRADSPARRWLVVALAAVGTFGFFGDPVREALIVGGIALLVLAPTVRVPRRLVGPVSVVASSSLFVYLTHWQVYPHLEDVFPLGATVSSFAVGTTVWWACRPALRRVGRLLNP</sequence>
<evidence type="ECO:0000259" key="4">
    <source>
        <dbReference type="Pfam" id="PF00550"/>
    </source>
</evidence>
<dbReference type="Gene3D" id="1.10.1200.10">
    <property type="entry name" value="ACP-like"/>
    <property type="match status" value="1"/>
</dbReference>
<dbReference type="InterPro" id="IPR002656">
    <property type="entry name" value="Acyl_transf_3_dom"/>
</dbReference>
<feature type="domain" description="Acyltransferase 3" evidence="5">
    <location>
        <begin position="544"/>
        <end position="810"/>
    </location>
</feature>
<dbReference type="InterPro" id="IPR036736">
    <property type="entry name" value="ACP-like_sf"/>
</dbReference>
<evidence type="ECO:0000313" key="6">
    <source>
        <dbReference type="EMBL" id="QBR92023.1"/>
    </source>
</evidence>
<accession>A0A4P7GJF9</accession>
<dbReference type="PANTHER" id="PTHR43767:SF10">
    <property type="entry name" value="SURFACTIN SYNTHASE SUBUNIT 1"/>
    <property type="match status" value="1"/>
</dbReference>
<name>A0A4P7GJF9_9ACTN</name>
<reference evidence="6 7" key="1">
    <citation type="submission" date="2019-03" db="EMBL/GenBank/DDBJ databases">
        <title>Three New Species of Nocardioides, Nocardioides euryhalodurans sp. nov., Nocardioides seonyuensis sp. nov. and Nocardioides eburneoflavus sp. nov., Iolated from Soil.</title>
        <authorList>
            <person name="Roh S.G."/>
            <person name="Lee C."/>
            <person name="Kim M.-K."/>
            <person name="Kim S.B."/>
        </authorList>
    </citation>
    <scope>NUCLEOTIDE SEQUENCE [LARGE SCALE GENOMIC DNA]</scope>
    <source>
        <strain evidence="6 7">MMS17-SY117</strain>
    </source>
</reference>
<evidence type="ECO:0000259" key="5">
    <source>
        <dbReference type="Pfam" id="PF01757"/>
    </source>
</evidence>
<feature type="transmembrane region" description="Helical" evidence="2">
    <location>
        <begin position="797"/>
        <end position="817"/>
    </location>
</feature>
<feature type="region of interest" description="Disordered" evidence="1">
    <location>
        <begin position="290"/>
        <end position="309"/>
    </location>
</feature>
<feature type="transmembrane region" description="Helical" evidence="2">
    <location>
        <begin position="700"/>
        <end position="717"/>
    </location>
</feature>
<dbReference type="Pfam" id="PF00501">
    <property type="entry name" value="AMP-binding"/>
    <property type="match status" value="1"/>
</dbReference>
<dbReference type="SUPFAM" id="SSF56801">
    <property type="entry name" value="Acetyl-CoA synthetase-like"/>
    <property type="match status" value="1"/>
</dbReference>
<dbReference type="RefSeq" id="WP_135075469.1">
    <property type="nucleotide sequence ID" value="NZ_CP038267.1"/>
</dbReference>
<feature type="transmembrane region" description="Helical" evidence="2">
    <location>
        <begin position="773"/>
        <end position="791"/>
    </location>
</feature>
<feature type="transmembrane region" description="Helical" evidence="2">
    <location>
        <begin position="674"/>
        <end position="694"/>
    </location>
</feature>
<dbReference type="AlphaFoldDB" id="A0A4P7GJF9"/>
<gene>
    <name evidence="6" type="ORF">EXE57_06825</name>
</gene>
<dbReference type="Gene3D" id="3.40.50.12780">
    <property type="entry name" value="N-terminal domain of ligase-like"/>
    <property type="match status" value="1"/>
</dbReference>
<feature type="transmembrane region" description="Helical" evidence="2">
    <location>
        <begin position="549"/>
        <end position="574"/>
    </location>
</feature>
<dbReference type="OrthoDB" id="8445630at2"/>
<keyword evidence="2" id="KW-0472">Membrane</keyword>
<dbReference type="Pfam" id="PF00550">
    <property type="entry name" value="PP-binding"/>
    <property type="match status" value="1"/>
</dbReference>
<feature type="transmembrane region" description="Helical" evidence="2">
    <location>
        <begin position="724"/>
        <end position="742"/>
    </location>
</feature>
<dbReference type="PANTHER" id="PTHR43767">
    <property type="entry name" value="LONG-CHAIN-FATTY-ACID--COA LIGASE"/>
    <property type="match status" value="1"/>
</dbReference>
<keyword evidence="2" id="KW-1133">Transmembrane helix</keyword>
<feature type="transmembrane region" description="Helical" evidence="2">
    <location>
        <begin position="748"/>
        <end position="766"/>
    </location>
</feature>
<keyword evidence="7" id="KW-1185">Reference proteome</keyword>
<dbReference type="KEGG" id="noy:EXE57_06825"/>
<evidence type="ECO:0000259" key="3">
    <source>
        <dbReference type="Pfam" id="PF00501"/>
    </source>
</evidence>
<protein>
    <submittedName>
        <fullName evidence="6">AMP-dependent synthetase</fullName>
    </submittedName>
</protein>
<feature type="domain" description="Carrier" evidence="4">
    <location>
        <begin position="472"/>
        <end position="528"/>
    </location>
</feature>
<feature type="domain" description="AMP-dependent synthetase/ligase" evidence="3">
    <location>
        <begin position="117"/>
        <end position="330"/>
    </location>
</feature>
<dbReference type="InterPro" id="IPR000873">
    <property type="entry name" value="AMP-dep_synth/lig_dom"/>
</dbReference>
<organism evidence="6 7">
    <name type="scientific">Nocardioides euryhalodurans</name>
    <dbReference type="NCBI Taxonomy" id="2518370"/>
    <lineage>
        <taxon>Bacteria</taxon>
        <taxon>Bacillati</taxon>
        <taxon>Actinomycetota</taxon>
        <taxon>Actinomycetes</taxon>
        <taxon>Propionibacteriales</taxon>
        <taxon>Nocardioidaceae</taxon>
        <taxon>Nocardioides</taxon>
    </lineage>
</organism>
<dbReference type="InterPro" id="IPR042099">
    <property type="entry name" value="ANL_N_sf"/>
</dbReference>
<evidence type="ECO:0000313" key="7">
    <source>
        <dbReference type="Proteomes" id="UP000294894"/>
    </source>
</evidence>
<evidence type="ECO:0000256" key="2">
    <source>
        <dbReference type="SAM" id="Phobius"/>
    </source>
</evidence>
<dbReference type="SUPFAM" id="SSF47336">
    <property type="entry name" value="ACP-like"/>
    <property type="match status" value="1"/>
</dbReference>
<dbReference type="InterPro" id="IPR009081">
    <property type="entry name" value="PP-bd_ACP"/>
</dbReference>
<feature type="transmembrane region" description="Helical" evidence="2">
    <location>
        <begin position="595"/>
        <end position="621"/>
    </location>
</feature>
<dbReference type="Pfam" id="PF01757">
    <property type="entry name" value="Acyl_transf_3"/>
    <property type="match status" value="1"/>
</dbReference>
<dbReference type="InterPro" id="IPR050237">
    <property type="entry name" value="ATP-dep_AMP-bd_enzyme"/>
</dbReference>
<keyword evidence="2" id="KW-0812">Transmembrane</keyword>
<dbReference type="EMBL" id="CP038267">
    <property type="protein sequence ID" value="QBR92023.1"/>
    <property type="molecule type" value="Genomic_DNA"/>
</dbReference>
<evidence type="ECO:0000256" key="1">
    <source>
        <dbReference type="SAM" id="MobiDB-lite"/>
    </source>
</evidence>
<dbReference type="GO" id="GO:0016747">
    <property type="term" value="F:acyltransferase activity, transferring groups other than amino-acyl groups"/>
    <property type="evidence" value="ECO:0007669"/>
    <property type="project" value="InterPro"/>
</dbReference>
<feature type="transmembrane region" description="Helical" evidence="2">
    <location>
        <begin position="641"/>
        <end position="662"/>
    </location>
</feature>
<dbReference type="Proteomes" id="UP000294894">
    <property type="component" value="Chromosome"/>
</dbReference>